<dbReference type="AlphaFoldDB" id="A0AAD9R5R2"/>
<protein>
    <submittedName>
        <fullName evidence="1">Uncharacterized protein</fullName>
    </submittedName>
</protein>
<dbReference type="EMBL" id="JARQWQ010000002">
    <property type="protein sequence ID" value="KAK2573536.1"/>
    <property type="molecule type" value="Genomic_DNA"/>
</dbReference>
<dbReference type="Proteomes" id="UP001249851">
    <property type="component" value="Unassembled WGS sequence"/>
</dbReference>
<comment type="caution">
    <text evidence="1">The sequence shown here is derived from an EMBL/GenBank/DDBJ whole genome shotgun (WGS) entry which is preliminary data.</text>
</comment>
<keyword evidence="2" id="KW-1185">Reference proteome</keyword>
<feature type="non-terminal residue" evidence="1">
    <location>
        <position position="373"/>
    </location>
</feature>
<organism evidence="1 2">
    <name type="scientific">Acropora cervicornis</name>
    <name type="common">Staghorn coral</name>
    <dbReference type="NCBI Taxonomy" id="6130"/>
    <lineage>
        <taxon>Eukaryota</taxon>
        <taxon>Metazoa</taxon>
        <taxon>Cnidaria</taxon>
        <taxon>Anthozoa</taxon>
        <taxon>Hexacorallia</taxon>
        <taxon>Scleractinia</taxon>
        <taxon>Astrocoeniina</taxon>
        <taxon>Acroporidae</taxon>
        <taxon>Acropora</taxon>
    </lineage>
</organism>
<evidence type="ECO:0000313" key="1">
    <source>
        <dbReference type="EMBL" id="KAK2573536.1"/>
    </source>
</evidence>
<name>A0AAD9R5R2_ACRCE</name>
<evidence type="ECO:0000313" key="2">
    <source>
        <dbReference type="Proteomes" id="UP001249851"/>
    </source>
</evidence>
<reference evidence="1" key="1">
    <citation type="journal article" date="2023" name="G3 (Bethesda)">
        <title>Whole genome assembly and annotation of the endangered Caribbean coral Acropora cervicornis.</title>
        <authorList>
            <person name="Selwyn J.D."/>
            <person name="Vollmer S.V."/>
        </authorList>
    </citation>
    <scope>NUCLEOTIDE SEQUENCE</scope>
    <source>
        <strain evidence="1">K2</strain>
    </source>
</reference>
<gene>
    <name evidence="1" type="ORF">P5673_001198</name>
</gene>
<proteinExistence type="predicted"/>
<reference evidence="1" key="2">
    <citation type="journal article" date="2023" name="Science">
        <title>Genomic signatures of disease resistance in endangered staghorn corals.</title>
        <authorList>
            <person name="Vollmer S.V."/>
            <person name="Selwyn J.D."/>
            <person name="Despard B.A."/>
            <person name="Roesel C.L."/>
        </authorList>
    </citation>
    <scope>NUCLEOTIDE SEQUENCE</scope>
    <source>
        <strain evidence="1">K2</strain>
    </source>
</reference>
<accession>A0AAD9R5R2</accession>
<sequence>HCFKKVRVDLKGKEGAQTNQVVAFFAKEQRRDVESFLFHSGHWILASHKVCFGAKDNSYGSFTAPLTGNLVAVKLVHRFGNVSCHARRGSYWSFWGCGERHSDGLVNTIITDHYNRILMPTTQLERNADGFKWYKIPGYNSESPEIVLSRFSSIPVFRGERLRLWYGEDLFDHGEENNAGRVCCEVYAMYSSEKDIMMKLFFFFLAFSFAVIPCEINARGQWILASSLVCFGAKGNTNGWFTAPISGNLVAVKLVHLFGYVSCDVSVGTNWSFWGCGENKYQGLNSLVDTVITDDHNRILMPPTKLEKNVVGTKWYKMPGYNSQSPEIVLSRFSPTSVGRGQRLRLWYGEDLANLSEGDNGGKVCCKVYAMYS</sequence>